<evidence type="ECO:0000313" key="3">
    <source>
        <dbReference type="EMBL" id="KAK9773480.1"/>
    </source>
</evidence>
<dbReference type="EMBL" id="JARVKM010000050">
    <property type="protein sequence ID" value="KAK9773480.1"/>
    <property type="molecule type" value="Genomic_DNA"/>
</dbReference>
<reference evidence="3 4" key="1">
    <citation type="submission" date="2024-02" db="EMBL/GenBank/DDBJ databases">
        <title>First draft genome assembly of two strains of Seiridium cardinale.</title>
        <authorList>
            <person name="Emiliani G."/>
            <person name="Scali E."/>
        </authorList>
    </citation>
    <scope>NUCLEOTIDE SEQUENCE [LARGE SCALE GENOMIC DNA]</scope>
    <source>
        <strain evidence="3 4">BM-138-000479</strain>
    </source>
</reference>
<dbReference type="Gene3D" id="3.20.20.140">
    <property type="entry name" value="Metal-dependent hydrolases"/>
    <property type="match status" value="1"/>
</dbReference>
<protein>
    <submittedName>
        <fullName evidence="3">Amidohydrolase</fullName>
    </submittedName>
</protein>
<dbReference type="SUPFAM" id="SSF51556">
    <property type="entry name" value="Metallo-dependent hydrolases"/>
    <property type="match status" value="1"/>
</dbReference>
<proteinExistence type="predicted"/>
<name>A0ABR2XIK1_9PEZI</name>
<gene>
    <name evidence="3" type="ORF">SCAR479_09812</name>
</gene>
<dbReference type="PANTHER" id="PTHR43135:SF3">
    <property type="entry name" value="ALPHA-D-RIBOSE 1-METHYLPHOSPHONATE 5-TRIPHOSPHATE DIPHOSPHATASE"/>
    <property type="match status" value="1"/>
</dbReference>
<sequence>MTKRTIEHESPRYFRASSGAAAAPVPHPPPEALPQRIFSTAFGIALRPRTANDAFEVCHDDVSAAKKKYYTIIKTGLLIPGDGEPVADADLVVENKIIVWVGPAAELPKEYTDAPHRFFEIPYLMPGLWEVHSHFGGESPNEESSSYVAFVATHPASAGARLTKGCWEALQRGYTSLRDVAGLGCEVAKAVDDGSIVGPNIYSSGAGLTQLAGHGDIHDLPAGDVINNLGVKNVQAGHWGTGATLIADGVDECRRAVRLQIRRGAKCIKIMASGGVMSRDDNPLYAQFSKEELETIVEESNRQGRSVAAHVHGKPGILAAVNAGVTTVEHVSFADQECIDLIKEKGTIYVATRFIVDMLIQTGGKGLSKPQWEKAKDTPPGFNCAIELEYAVKCGLSNLEAIKAATANGPLTVGAQAPKAGQLKAGYEADILGLLENPVDDVKVLQNKDIIKYVFKGGKLFKGPGVGPWGEDYVLE</sequence>
<dbReference type="InterPro" id="IPR032466">
    <property type="entry name" value="Metal_Hydrolase"/>
</dbReference>
<feature type="domain" description="Amidohydrolase-related" evidence="2">
    <location>
        <begin position="383"/>
        <end position="460"/>
    </location>
</feature>
<dbReference type="InterPro" id="IPR057744">
    <property type="entry name" value="OTAase-like"/>
</dbReference>
<dbReference type="SUPFAM" id="SSF51338">
    <property type="entry name" value="Composite domain of metallo-dependent hydrolases"/>
    <property type="match status" value="1"/>
</dbReference>
<comment type="caution">
    <text evidence="3">The sequence shown here is derived from an EMBL/GenBank/DDBJ whole genome shotgun (WGS) entry which is preliminary data.</text>
</comment>
<evidence type="ECO:0000259" key="2">
    <source>
        <dbReference type="Pfam" id="PF01979"/>
    </source>
</evidence>
<evidence type="ECO:0000313" key="4">
    <source>
        <dbReference type="Proteomes" id="UP001465668"/>
    </source>
</evidence>
<evidence type="ECO:0000256" key="1">
    <source>
        <dbReference type="SAM" id="MobiDB-lite"/>
    </source>
</evidence>
<dbReference type="InterPro" id="IPR011059">
    <property type="entry name" value="Metal-dep_hydrolase_composite"/>
</dbReference>
<dbReference type="InterPro" id="IPR006680">
    <property type="entry name" value="Amidohydro-rel"/>
</dbReference>
<organism evidence="3 4">
    <name type="scientific">Seiridium cardinale</name>
    <dbReference type="NCBI Taxonomy" id="138064"/>
    <lineage>
        <taxon>Eukaryota</taxon>
        <taxon>Fungi</taxon>
        <taxon>Dikarya</taxon>
        <taxon>Ascomycota</taxon>
        <taxon>Pezizomycotina</taxon>
        <taxon>Sordariomycetes</taxon>
        <taxon>Xylariomycetidae</taxon>
        <taxon>Amphisphaeriales</taxon>
        <taxon>Sporocadaceae</taxon>
        <taxon>Seiridium</taxon>
    </lineage>
</organism>
<feature type="domain" description="Amidohydrolase-related" evidence="2">
    <location>
        <begin position="123"/>
        <end position="361"/>
    </location>
</feature>
<dbReference type="PANTHER" id="PTHR43135">
    <property type="entry name" value="ALPHA-D-RIBOSE 1-METHYLPHOSPHONATE 5-TRIPHOSPHATE DIPHOSPHATASE"/>
    <property type="match status" value="1"/>
</dbReference>
<keyword evidence="4" id="KW-1185">Reference proteome</keyword>
<dbReference type="Pfam" id="PF01979">
    <property type="entry name" value="Amidohydro_1"/>
    <property type="match status" value="2"/>
</dbReference>
<dbReference type="Proteomes" id="UP001465668">
    <property type="component" value="Unassembled WGS sequence"/>
</dbReference>
<feature type="region of interest" description="Disordered" evidence="1">
    <location>
        <begin position="1"/>
        <end position="29"/>
    </location>
</feature>
<dbReference type="InterPro" id="IPR051781">
    <property type="entry name" value="Metallo-dep_Hydrolase"/>
</dbReference>
<feature type="compositionally biased region" description="Basic and acidic residues" evidence="1">
    <location>
        <begin position="1"/>
        <end position="12"/>
    </location>
</feature>
<accession>A0ABR2XIK1</accession>
<dbReference type="CDD" id="cd01299">
    <property type="entry name" value="Met_dep_hydrolase_A"/>
    <property type="match status" value="1"/>
</dbReference>